<dbReference type="Proteomes" id="UP000665026">
    <property type="component" value="Chromosome"/>
</dbReference>
<evidence type="ECO:0000256" key="1">
    <source>
        <dbReference type="SAM" id="Phobius"/>
    </source>
</evidence>
<protein>
    <submittedName>
        <fullName evidence="2">Cytochrome C oxidase assembly protein</fullName>
    </submittedName>
</protein>
<organism evidence="2 3">
    <name type="scientific">Cognatishimia activa</name>
    <dbReference type="NCBI Taxonomy" id="1715691"/>
    <lineage>
        <taxon>Bacteria</taxon>
        <taxon>Pseudomonadati</taxon>
        <taxon>Pseudomonadota</taxon>
        <taxon>Alphaproteobacteria</taxon>
        <taxon>Rhodobacterales</taxon>
        <taxon>Paracoccaceae</taxon>
        <taxon>Cognatishimia</taxon>
    </lineage>
</organism>
<evidence type="ECO:0000313" key="3">
    <source>
        <dbReference type="Proteomes" id="UP000665026"/>
    </source>
</evidence>
<feature type="transmembrane region" description="Helical" evidence="1">
    <location>
        <begin position="20"/>
        <end position="37"/>
    </location>
</feature>
<keyword evidence="1" id="KW-1133">Transmembrane helix</keyword>
<name>A0A975I7F7_9RHOB</name>
<dbReference type="RefSeq" id="WP_209356653.1">
    <property type="nucleotide sequence ID" value="NZ_CP060010.1"/>
</dbReference>
<keyword evidence="1" id="KW-0472">Membrane</keyword>
<dbReference type="KEGG" id="cact:HZ995_16040"/>
<sequence>MAIHKDHEIHHRRFGRNLGLALVLGAFVVLLMGLTVVKVTSEGRALAAQEANQ</sequence>
<evidence type="ECO:0000313" key="2">
    <source>
        <dbReference type="EMBL" id="QTN35949.1"/>
    </source>
</evidence>
<accession>A0A975I7F7</accession>
<reference evidence="2" key="1">
    <citation type="submission" date="2020-07" db="EMBL/GenBank/DDBJ databases">
        <title>Genome sequences of bacteria associated with the marine, planktonic diatom Thalassiosira profunda strain ECT2AJA-044.</title>
        <authorList>
            <person name="Gargas C.B."/>
            <person name="Roberts W.R."/>
            <person name="Alverson A.J."/>
        </authorList>
    </citation>
    <scope>NUCLEOTIDE SEQUENCE</scope>
    <source>
        <strain evidence="2">ECT2AJA-044</strain>
    </source>
</reference>
<proteinExistence type="predicted"/>
<keyword evidence="1" id="KW-0812">Transmembrane</keyword>
<dbReference type="EMBL" id="CP060010">
    <property type="protein sequence ID" value="QTN35949.1"/>
    <property type="molecule type" value="Genomic_DNA"/>
</dbReference>
<dbReference type="AlphaFoldDB" id="A0A975I7F7"/>
<gene>
    <name evidence="2" type="ORF">HZ995_16040</name>
</gene>